<proteinExistence type="inferred from homology"/>
<dbReference type="PANTHER" id="PTHR46847">
    <property type="entry name" value="D-ALLOSE-BINDING PERIPLASMIC PROTEIN-RELATED"/>
    <property type="match status" value="1"/>
</dbReference>
<dbReference type="GO" id="GO:0030313">
    <property type="term" value="C:cell envelope"/>
    <property type="evidence" value="ECO:0007669"/>
    <property type="project" value="UniProtKB-SubCell"/>
</dbReference>
<feature type="domain" description="Periplasmic binding protein" evidence="4">
    <location>
        <begin position="68"/>
        <end position="303"/>
    </location>
</feature>
<dbReference type="AlphaFoldDB" id="F5YPH7"/>
<comment type="similarity">
    <text evidence="2">Belongs to the bacterial solute-binding protein 2 family.</text>
</comment>
<evidence type="ECO:0000313" key="6">
    <source>
        <dbReference type="Proteomes" id="UP000009223"/>
    </source>
</evidence>
<dbReference type="RefSeq" id="WP_015708586.1">
    <property type="nucleotide sequence ID" value="NC_015578.1"/>
</dbReference>
<accession>F5YPH7</accession>
<protein>
    <submittedName>
        <fullName evidence="5">Putative sugar ABC-transporter, sugar-binding protein</fullName>
    </submittedName>
</protein>
<dbReference type="OrthoDB" id="9814427at2"/>
<keyword evidence="3" id="KW-0732">Signal</keyword>
<dbReference type="Gene3D" id="3.40.50.2300">
    <property type="match status" value="2"/>
</dbReference>
<name>F5YPH7_TREPZ</name>
<dbReference type="eggNOG" id="COG1879">
    <property type="taxonomic scope" value="Bacteria"/>
</dbReference>
<keyword evidence="6" id="KW-1185">Reference proteome</keyword>
<evidence type="ECO:0000313" key="5">
    <source>
        <dbReference type="EMBL" id="AEF83707.1"/>
    </source>
</evidence>
<dbReference type="HOGENOM" id="CLU_847145_0_0_12"/>
<evidence type="ECO:0000256" key="3">
    <source>
        <dbReference type="ARBA" id="ARBA00022729"/>
    </source>
</evidence>
<dbReference type="SUPFAM" id="SSF53822">
    <property type="entry name" value="Periplasmic binding protein-like I"/>
    <property type="match status" value="1"/>
</dbReference>
<dbReference type="EMBL" id="CP001843">
    <property type="protein sequence ID" value="AEF83707.1"/>
    <property type="molecule type" value="Genomic_DNA"/>
</dbReference>
<dbReference type="Pfam" id="PF13407">
    <property type="entry name" value="Peripla_BP_4"/>
    <property type="match status" value="1"/>
</dbReference>
<gene>
    <name evidence="5" type="ordered locus">TREPR_1521</name>
</gene>
<comment type="subcellular location">
    <subcellularLocation>
        <location evidence="1">Cell envelope</location>
    </subcellularLocation>
</comment>
<dbReference type="PANTHER" id="PTHR46847:SF1">
    <property type="entry name" value="D-ALLOSE-BINDING PERIPLASMIC PROTEIN-RELATED"/>
    <property type="match status" value="1"/>
</dbReference>
<reference evidence="6" key="1">
    <citation type="submission" date="2009-12" db="EMBL/GenBank/DDBJ databases">
        <title>Complete sequence of Treponema primitia strain ZAS-2.</title>
        <authorList>
            <person name="Tetu S.G."/>
            <person name="Matson E."/>
            <person name="Ren Q."/>
            <person name="Seshadri R."/>
            <person name="Elbourne L."/>
            <person name="Hassan K.A."/>
            <person name="Durkin A."/>
            <person name="Radune D."/>
            <person name="Mohamoud Y."/>
            <person name="Shay R."/>
            <person name="Jin S."/>
            <person name="Zhang X."/>
            <person name="Lucey K."/>
            <person name="Ballor N.R."/>
            <person name="Ottesen E."/>
            <person name="Rosenthal R."/>
            <person name="Allen A."/>
            <person name="Leadbetter J.R."/>
            <person name="Paulsen I.T."/>
        </authorList>
    </citation>
    <scope>NUCLEOTIDE SEQUENCE [LARGE SCALE GENOMIC DNA]</scope>
    <source>
        <strain evidence="6">ATCC BAA-887 / DSM 12427 / ZAS-2</strain>
    </source>
</reference>
<dbReference type="Proteomes" id="UP000009223">
    <property type="component" value="Chromosome"/>
</dbReference>
<organism evidence="5 6">
    <name type="scientific">Treponema primitia (strain ATCC BAA-887 / DSM 12427 / ZAS-2)</name>
    <dbReference type="NCBI Taxonomy" id="545694"/>
    <lineage>
        <taxon>Bacteria</taxon>
        <taxon>Pseudomonadati</taxon>
        <taxon>Spirochaetota</taxon>
        <taxon>Spirochaetia</taxon>
        <taxon>Spirochaetales</taxon>
        <taxon>Treponemataceae</taxon>
        <taxon>Treponema</taxon>
    </lineage>
</organism>
<sequence>MKRINGLFWLVVGLISIGLLAGCKGKDGGAGKKSGEYLYRVGFVNIADRDPVCYPSMLKFIDRMKSDELLKKVGVDKIEVLTADSDLNIERQATNVETMLTNGIDIIFIIGVDTEGNTASVEQCNAAGVPVFMVGTEASGGEWKFVGFNETELGRKQGDWCAANLPQNTNICYLQGVPGREATLFREEGFRAGIGGRPDLKVISAQTGMFEVARAMQVTEDWIQAYGKTIGAIVAADGQMITGAIEALKSANMTNDVTTCGVISLGTWDADAIREGVEDYAVFVFWPSIGTLCADIAAEYYLGNEIAQSTYIDLFDVTPTNYTQYMDK</sequence>
<reference evidence="5 6" key="2">
    <citation type="journal article" date="2011" name="ISME J.">
        <title>RNA-seq reveals cooperative metabolic interactions between two termite-gut spirochete species in co-culture.</title>
        <authorList>
            <person name="Rosenthal A.Z."/>
            <person name="Matson E.G."/>
            <person name="Eldar A."/>
            <person name="Leadbetter J.R."/>
        </authorList>
    </citation>
    <scope>NUCLEOTIDE SEQUENCE [LARGE SCALE GENOMIC DNA]</scope>
    <source>
        <strain evidence="6">ATCC BAA-887 / DSM 12427 / ZAS-2</strain>
    </source>
</reference>
<dbReference type="InterPro" id="IPR028082">
    <property type="entry name" value="Peripla_BP_I"/>
</dbReference>
<evidence type="ECO:0000256" key="2">
    <source>
        <dbReference type="ARBA" id="ARBA00007639"/>
    </source>
</evidence>
<evidence type="ECO:0000259" key="4">
    <source>
        <dbReference type="Pfam" id="PF13407"/>
    </source>
</evidence>
<dbReference type="STRING" id="545694.TREPR_1521"/>
<evidence type="ECO:0000256" key="1">
    <source>
        <dbReference type="ARBA" id="ARBA00004196"/>
    </source>
</evidence>
<dbReference type="GO" id="GO:0030246">
    <property type="term" value="F:carbohydrate binding"/>
    <property type="evidence" value="ECO:0007669"/>
    <property type="project" value="UniProtKB-ARBA"/>
</dbReference>
<dbReference type="KEGG" id="tpi:TREPR_1521"/>
<dbReference type="PROSITE" id="PS51257">
    <property type="entry name" value="PROKAR_LIPOPROTEIN"/>
    <property type="match status" value="1"/>
</dbReference>
<dbReference type="CDD" id="cd01536">
    <property type="entry name" value="PBP1_ABC_sugar_binding-like"/>
    <property type="match status" value="1"/>
</dbReference>
<dbReference type="InterPro" id="IPR025997">
    <property type="entry name" value="SBP_2_dom"/>
</dbReference>